<dbReference type="Proteomes" id="UP001524642">
    <property type="component" value="Unassembled WGS sequence"/>
</dbReference>
<dbReference type="PANTHER" id="PTHR13343:SF17">
    <property type="entry name" value="CELLULAR REPRESSOR OF E1A-STIMULATED GENES, ISOFORM A"/>
    <property type="match status" value="1"/>
</dbReference>
<reference evidence="2 3" key="1">
    <citation type="submission" date="2022-06" db="EMBL/GenBank/DDBJ databases">
        <title>Roseomonas CN29.</title>
        <authorList>
            <person name="Cheng Y."/>
            <person name="He X."/>
        </authorList>
    </citation>
    <scope>NUCLEOTIDE SEQUENCE [LARGE SCALE GENOMIC DNA]</scope>
    <source>
        <strain evidence="2 3">CN29</strain>
    </source>
</reference>
<dbReference type="PIRSF" id="PIRSF004633">
    <property type="entry name" value="UCP_PLP_oxd"/>
    <property type="match status" value="1"/>
</dbReference>
<name>A0ABT1X8N7_9PROT</name>
<sequence length="163" mass="16942">MSGEEPGEAGGAATDPAVEARRLMRRADSATLATVGEGGQPFASLVTPAVAPDGAVLLFLSALSEHTRQLRGDGRCALLFQGAAEGPNPQTTPRVSVTGLAETVDDPELKACWLARHPYAEPYAGFADFSLWRVAPGGALLVLGFGRAHRLRAAALRPEPGEA</sequence>
<dbReference type="EMBL" id="JANJOU010000021">
    <property type="protein sequence ID" value="MCR0984472.1"/>
    <property type="molecule type" value="Genomic_DNA"/>
</dbReference>
<proteinExistence type="predicted"/>
<dbReference type="RefSeq" id="WP_257718127.1">
    <property type="nucleotide sequence ID" value="NZ_JANJOU010000021.1"/>
</dbReference>
<evidence type="ECO:0000259" key="1">
    <source>
        <dbReference type="Pfam" id="PF01243"/>
    </source>
</evidence>
<dbReference type="Gene3D" id="2.30.110.10">
    <property type="entry name" value="Electron Transport, Fmn-binding Protein, Chain A"/>
    <property type="match status" value="1"/>
</dbReference>
<organism evidence="2 3">
    <name type="scientific">Roseomonas populi</name>
    <dbReference type="NCBI Taxonomy" id="3121582"/>
    <lineage>
        <taxon>Bacteria</taxon>
        <taxon>Pseudomonadati</taxon>
        <taxon>Pseudomonadota</taxon>
        <taxon>Alphaproteobacteria</taxon>
        <taxon>Acetobacterales</taxon>
        <taxon>Roseomonadaceae</taxon>
        <taxon>Roseomonas</taxon>
    </lineage>
</organism>
<dbReference type="Pfam" id="PF01243">
    <property type="entry name" value="PNPOx_N"/>
    <property type="match status" value="1"/>
</dbReference>
<keyword evidence="3" id="KW-1185">Reference proteome</keyword>
<protein>
    <submittedName>
        <fullName evidence="2">CREG family protein</fullName>
    </submittedName>
</protein>
<dbReference type="SUPFAM" id="SSF50475">
    <property type="entry name" value="FMN-binding split barrel"/>
    <property type="match status" value="1"/>
</dbReference>
<dbReference type="PANTHER" id="PTHR13343">
    <property type="entry name" value="CREG1 PROTEIN"/>
    <property type="match status" value="1"/>
</dbReference>
<dbReference type="InterPro" id="IPR012349">
    <property type="entry name" value="Split_barrel_FMN-bd"/>
</dbReference>
<evidence type="ECO:0000313" key="3">
    <source>
        <dbReference type="Proteomes" id="UP001524642"/>
    </source>
</evidence>
<comment type="caution">
    <text evidence="2">The sequence shown here is derived from an EMBL/GenBank/DDBJ whole genome shotgun (WGS) entry which is preliminary data.</text>
</comment>
<dbReference type="InterPro" id="IPR011576">
    <property type="entry name" value="Pyridox_Oxase_N"/>
</dbReference>
<accession>A0ABT1X8N7</accession>
<dbReference type="InterPro" id="IPR014419">
    <property type="entry name" value="HutZ"/>
</dbReference>
<gene>
    <name evidence="2" type="ORF">NRP21_20650</name>
</gene>
<evidence type="ECO:0000313" key="2">
    <source>
        <dbReference type="EMBL" id="MCR0984472.1"/>
    </source>
</evidence>
<feature type="domain" description="Pyridoxamine 5'-phosphate oxidase N-terminal" evidence="1">
    <location>
        <begin position="19"/>
        <end position="136"/>
    </location>
</feature>